<dbReference type="AlphaFoldDB" id="A0A850EU06"/>
<dbReference type="RefSeq" id="WP_175373419.1">
    <property type="nucleotide sequence ID" value="NZ_JABWCS010000217.1"/>
</dbReference>
<dbReference type="InterPro" id="IPR001789">
    <property type="entry name" value="Sig_transdc_resp-reg_receiver"/>
</dbReference>
<evidence type="ECO:0000313" key="7">
    <source>
        <dbReference type="EMBL" id="NUU62977.1"/>
    </source>
</evidence>
<dbReference type="SUPFAM" id="SSF52172">
    <property type="entry name" value="CheY-like"/>
    <property type="match status" value="1"/>
</dbReference>
<dbReference type="Gene3D" id="3.40.50.2300">
    <property type="match status" value="1"/>
</dbReference>
<dbReference type="InterPro" id="IPR011006">
    <property type="entry name" value="CheY-like_superfamily"/>
</dbReference>
<dbReference type="InterPro" id="IPR005158">
    <property type="entry name" value="BTAD"/>
</dbReference>
<dbReference type="EMBL" id="JABWCS010000217">
    <property type="protein sequence ID" value="NUU62977.1"/>
    <property type="molecule type" value="Genomic_DNA"/>
</dbReference>
<accession>A0A850EU06</accession>
<proteinExistence type="predicted"/>
<dbReference type="PANTHER" id="PTHR35807">
    <property type="entry name" value="TRANSCRIPTIONAL REGULATOR REDD-RELATED"/>
    <property type="match status" value="1"/>
</dbReference>
<evidence type="ECO:0000256" key="3">
    <source>
        <dbReference type="ARBA" id="ARBA00023125"/>
    </source>
</evidence>
<dbReference type="SMART" id="SM01043">
    <property type="entry name" value="BTAD"/>
    <property type="match status" value="1"/>
</dbReference>
<keyword evidence="1" id="KW-0902">Two-component regulatory system</keyword>
<feature type="domain" description="Response regulatory" evidence="6">
    <location>
        <begin position="2"/>
        <end position="116"/>
    </location>
</feature>
<dbReference type="SMART" id="SM00448">
    <property type="entry name" value="REC"/>
    <property type="match status" value="1"/>
</dbReference>
<reference evidence="7" key="1">
    <citation type="submission" date="2020-06" db="EMBL/GenBank/DDBJ databases">
        <title>Paenibacillus sp. nov., isolated from soil.</title>
        <authorList>
            <person name="Seo Y.L."/>
        </authorList>
    </citation>
    <scope>NUCLEOTIDE SEQUENCE [LARGE SCALE GENOMIC DNA]</scope>
    <source>
        <strain evidence="7">JW14</strain>
    </source>
</reference>
<name>A0A850EU06_9BACL</name>
<dbReference type="Pfam" id="PF03704">
    <property type="entry name" value="BTAD"/>
    <property type="match status" value="1"/>
</dbReference>
<evidence type="ECO:0000259" key="6">
    <source>
        <dbReference type="PROSITE" id="PS50110"/>
    </source>
</evidence>
<evidence type="ECO:0000256" key="5">
    <source>
        <dbReference type="PROSITE-ProRule" id="PRU00169"/>
    </source>
</evidence>
<dbReference type="Pfam" id="PF00072">
    <property type="entry name" value="Response_reg"/>
    <property type="match status" value="1"/>
</dbReference>
<dbReference type="PANTHER" id="PTHR35807:SF2">
    <property type="entry name" value="TRANSCRIPTIONAL ACTIVATOR DOMAIN"/>
    <property type="match status" value="1"/>
</dbReference>
<gene>
    <name evidence="7" type="ORF">HPT30_21745</name>
</gene>
<dbReference type="GO" id="GO:0006355">
    <property type="term" value="P:regulation of DNA-templated transcription"/>
    <property type="evidence" value="ECO:0007669"/>
    <property type="project" value="InterPro"/>
</dbReference>
<dbReference type="InterPro" id="IPR011990">
    <property type="entry name" value="TPR-like_helical_dom_sf"/>
</dbReference>
<dbReference type="InterPro" id="IPR016032">
    <property type="entry name" value="Sig_transdc_resp-reg_C-effctor"/>
</dbReference>
<dbReference type="SUPFAM" id="SSF48452">
    <property type="entry name" value="TPR-like"/>
    <property type="match status" value="1"/>
</dbReference>
<protein>
    <submittedName>
        <fullName evidence="7">Response regulator</fullName>
    </submittedName>
</protein>
<evidence type="ECO:0000256" key="1">
    <source>
        <dbReference type="ARBA" id="ARBA00023012"/>
    </source>
</evidence>
<evidence type="ECO:0000256" key="2">
    <source>
        <dbReference type="ARBA" id="ARBA00023015"/>
    </source>
</evidence>
<dbReference type="InterPro" id="IPR051677">
    <property type="entry name" value="AfsR-DnrI-RedD_regulator"/>
</dbReference>
<sequence length="386" mass="44057">MKIVLIDDEKAMHLIMKRMLNKIGELEVVGAFLNTAAAEVYLNEHDVDIVFMDIHMPQESGLMFAQRLRDRGSKIKLVFVTSHTEYALSAFDVFAYDYIVKPVALERIQRTVQRALAEAKREQGPAELPANPSVHVKINCLGRMEIKGAQNTMLKWKTSKSAELCGYLLLHHGSLVSRSTLIEDIFKEMPLKNAETYLNTTAYQLRKLLGENGLRDCLYSDGNHYALNLSSADVDLFRFEEGCKQMMVIDESNLEQAFALERLYVGDLFGSYGYPWALSEIERYSLMYVQFTQRLCRALLSRGDFLTAIPILNRLATHNELDEETVKLHLQALALQKNKEGLTRRFSNFTELLLREVGATPSPEMVLLYEQLLSPLESLHSFYSEI</sequence>
<dbReference type="GO" id="GO:0000160">
    <property type="term" value="P:phosphorelay signal transduction system"/>
    <property type="evidence" value="ECO:0007669"/>
    <property type="project" value="UniProtKB-KW"/>
</dbReference>
<keyword evidence="2" id="KW-0805">Transcription regulation</keyword>
<evidence type="ECO:0000313" key="8">
    <source>
        <dbReference type="Proteomes" id="UP000564806"/>
    </source>
</evidence>
<comment type="caution">
    <text evidence="7">The sequence shown here is derived from an EMBL/GenBank/DDBJ whole genome shotgun (WGS) entry which is preliminary data.</text>
</comment>
<organism evidence="7 8">
    <name type="scientific">Paenibacillus agri</name>
    <dbReference type="NCBI Taxonomy" id="2744309"/>
    <lineage>
        <taxon>Bacteria</taxon>
        <taxon>Bacillati</taxon>
        <taxon>Bacillota</taxon>
        <taxon>Bacilli</taxon>
        <taxon>Bacillales</taxon>
        <taxon>Paenibacillaceae</taxon>
        <taxon>Paenibacillus</taxon>
    </lineage>
</organism>
<dbReference type="GO" id="GO:0003677">
    <property type="term" value="F:DNA binding"/>
    <property type="evidence" value="ECO:0007669"/>
    <property type="project" value="UniProtKB-KW"/>
</dbReference>
<feature type="modified residue" description="4-aspartylphosphate" evidence="5">
    <location>
        <position position="53"/>
    </location>
</feature>
<keyword evidence="8" id="KW-1185">Reference proteome</keyword>
<dbReference type="InterPro" id="IPR036388">
    <property type="entry name" value="WH-like_DNA-bd_sf"/>
</dbReference>
<dbReference type="SUPFAM" id="SSF46894">
    <property type="entry name" value="C-terminal effector domain of the bipartite response regulators"/>
    <property type="match status" value="1"/>
</dbReference>
<dbReference type="Gene3D" id="1.10.10.10">
    <property type="entry name" value="Winged helix-like DNA-binding domain superfamily/Winged helix DNA-binding domain"/>
    <property type="match status" value="1"/>
</dbReference>
<dbReference type="Gene3D" id="1.25.40.10">
    <property type="entry name" value="Tetratricopeptide repeat domain"/>
    <property type="match status" value="1"/>
</dbReference>
<dbReference type="PROSITE" id="PS50110">
    <property type="entry name" value="RESPONSE_REGULATORY"/>
    <property type="match status" value="1"/>
</dbReference>
<dbReference type="Proteomes" id="UP000564806">
    <property type="component" value="Unassembled WGS sequence"/>
</dbReference>
<keyword evidence="4" id="KW-0804">Transcription</keyword>
<keyword evidence="3" id="KW-0238">DNA-binding</keyword>
<keyword evidence="5" id="KW-0597">Phosphoprotein</keyword>
<evidence type="ECO:0000256" key="4">
    <source>
        <dbReference type="ARBA" id="ARBA00023163"/>
    </source>
</evidence>